<proteinExistence type="inferred from homology"/>
<feature type="domain" description="Thioredoxin" evidence="3">
    <location>
        <begin position="1"/>
        <end position="111"/>
    </location>
</feature>
<comment type="similarity">
    <text evidence="1">Belongs to the thioredoxin family.</text>
</comment>
<dbReference type="EMBL" id="NRQW01000194">
    <property type="protein sequence ID" value="PLZ91072.1"/>
    <property type="molecule type" value="Genomic_DNA"/>
</dbReference>
<dbReference type="GO" id="GO:0015035">
    <property type="term" value="F:protein-disulfide reductase activity"/>
    <property type="evidence" value="ECO:0007669"/>
    <property type="project" value="TreeGrafter"/>
</dbReference>
<dbReference type="Proteomes" id="UP000235036">
    <property type="component" value="Unassembled WGS sequence"/>
</dbReference>
<dbReference type="PROSITE" id="PS51352">
    <property type="entry name" value="THIOREDOXIN_2"/>
    <property type="match status" value="1"/>
</dbReference>
<name>A0A2N6K4I5_FISMU</name>
<dbReference type="InterPro" id="IPR013766">
    <property type="entry name" value="Thioredoxin_domain"/>
</dbReference>
<dbReference type="GO" id="GO:0005737">
    <property type="term" value="C:cytoplasm"/>
    <property type="evidence" value="ECO:0007669"/>
    <property type="project" value="TreeGrafter"/>
</dbReference>
<protein>
    <submittedName>
        <fullName evidence="4">Thiol reductase thioredoxin</fullName>
    </submittedName>
</protein>
<reference evidence="4 5" key="1">
    <citation type="submission" date="2017-08" db="EMBL/GenBank/DDBJ databases">
        <title>Genomes of Fischerella (Mastigocladus) sp. strains.</title>
        <authorList>
            <person name="Miller S.R."/>
        </authorList>
    </citation>
    <scope>NUCLEOTIDE SEQUENCE [LARGE SCALE GENOMIC DNA]</scope>
    <source>
        <strain evidence="4 5">CCMEE 5323</strain>
    </source>
</reference>
<keyword evidence="2" id="KW-0676">Redox-active center</keyword>
<dbReference type="Gene3D" id="3.40.30.10">
    <property type="entry name" value="Glutaredoxin"/>
    <property type="match status" value="1"/>
</dbReference>
<dbReference type="PANTHER" id="PTHR45663">
    <property type="entry name" value="GEO12009P1"/>
    <property type="match status" value="1"/>
</dbReference>
<dbReference type="AlphaFoldDB" id="A0A2N6K4I5"/>
<dbReference type="SUPFAM" id="SSF52833">
    <property type="entry name" value="Thioredoxin-like"/>
    <property type="match status" value="1"/>
</dbReference>
<keyword evidence="5" id="KW-1185">Reference proteome</keyword>
<comment type="caution">
    <text evidence="4">The sequence shown here is derived from an EMBL/GenBank/DDBJ whole genome shotgun (WGS) entry which is preliminary data.</text>
</comment>
<evidence type="ECO:0000256" key="2">
    <source>
        <dbReference type="ARBA" id="ARBA00023284"/>
    </source>
</evidence>
<sequence>MAIKEQFNKFDELLSSSKFPLLVVFSAPWCGPSYLMDSILEQVNSQMKQQLQIVKIDSEKYPDLANQYQVHALPAMVLFRNGQPVELIEAERIEDLISAEHLIQRLQPLVQQQ</sequence>
<accession>A0A2N6K4I5</accession>
<evidence type="ECO:0000259" key="3">
    <source>
        <dbReference type="PROSITE" id="PS51352"/>
    </source>
</evidence>
<evidence type="ECO:0000313" key="5">
    <source>
        <dbReference type="Proteomes" id="UP000235036"/>
    </source>
</evidence>
<evidence type="ECO:0000313" key="4">
    <source>
        <dbReference type="EMBL" id="PLZ91072.1"/>
    </source>
</evidence>
<dbReference type="PANTHER" id="PTHR45663:SF11">
    <property type="entry name" value="GEO12009P1"/>
    <property type="match status" value="1"/>
</dbReference>
<dbReference type="RefSeq" id="WP_016866263.1">
    <property type="nucleotide sequence ID" value="NZ_CAWNVR010000283.1"/>
</dbReference>
<gene>
    <name evidence="4" type="ORF">CEN44_09460</name>
</gene>
<evidence type="ECO:0000256" key="1">
    <source>
        <dbReference type="ARBA" id="ARBA00008987"/>
    </source>
</evidence>
<dbReference type="Pfam" id="PF00085">
    <property type="entry name" value="Thioredoxin"/>
    <property type="match status" value="1"/>
</dbReference>
<dbReference type="CDD" id="cd02947">
    <property type="entry name" value="TRX_family"/>
    <property type="match status" value="1"/>
</dbReference>
<dbReference type="InterPro" id="IPR036249">
    <property type="entry name" value="Thioredoxin-like_sf"/>
</dbReference>
<organism evidence="4 5">
    <name type="scientific">Fischerella muscicola CCMEE 5323</name>
    <dbReference type="NCBI Taxonomy" id="2019572"/>
    <lineage>
        <taxon>Bacteria</taxon>
        <taxon>Bacillati</taxon>
        <taxon>Cyanobacteriota</taxon>
        <taxon>Cyanophyceae</taxon>
        <taxon>Nostocales</taxon>
        <taxon>Hapalosiphonaceae</taxon>
        <taxon>Fischerella</taxon>
    </lineage>
</organism>